<gene>
    <name evidence="2" type="ORF">V6x_13900</name>
</gene>
<dbReference type="Proteomes" id="UP000320722">
    <property type="component" value="Chromosome"/>
</dbReference>
<proteinExistence type="predicted"/>
<dbReference type="EMBL" id="CP036347">
    <property type="protein sequence ID" value="QDU01708.1"/>
    <property type="molecule type" value="Genomic_DNA"/>
</dbReference>
<evidence type="ECO:0008006" key="4">
    <source>
        <dbReference type="Google" id="ProtNLM"/>
    </source>
</evidence>
<sequence length="257" mass="29660">MKKRNRLSIYLFCLVPLALVVHIIYKVVDIYLEKGRMVDRIYGLVRVVDRMDTLVNVSRSRDSDAFLQGKEPIPSLVWRNEKGDPLYSWRFAQYLTLPDPLPKDLLWTADEYESVRKHIPHSYCLEGNTQSVVFAIGGPDTAFDQINPTPAKLLPHNLILFADVFESNTHWMQPGDFNVENIPEKFNVPGGFGSRDYSGFFVVFVDGQIWHLQDNTPIKLLMKFCTITGAKENSRDLLEPYCDLKHQLDKKNLAWLK</sequence>
<evidence type="ECO:0000313" key="3">
    <source>
        <dbReference type="Proteomes" id="UP000320722"/>
    </source>
</evidence>
<keyword evidence="1" id="KW-0472">Membrane</keyword>
<accession>A0A517W8Z5</accession>
<evidence type="ECO:0000313" key="2">
    <source>
        <dbReference type="EMBL" id="QDU01708.1"/>
    </source>
</evidence>
<keyword evidence="1" id="KW-1133">Transmembrane helix</keyword>
<dbReference type="RefSeq" id="WP_145037887.1">
    <property type="nucleotide sequence ID" value="NZ_CP036347.1"/>
</dbReference>
<protein>
    <recommendedName>
        <fullName evidence="4">DUF1559 domain-containing protein</fullName>
    </recommendedName>
</protein>
<reference evidence="2 3" key="1">
    <citation type="submission" date="2019-02" db="EMBL/GenBank/DDBJ databases">
        <title>Deep-cultivation of Planctomycetes and their phenomic and genomic characterization uncovers novel biology.</title>
        <authorList>
            <person name="Wiegand S."/>
            <person name="Jogler M."/>
            <person name="Boedeker C."/>
            <person name="Pinto D."/>
            <person name="Vollmers J."/>
            <person name="Rivas-Marin E."/>
            <person name="Kohn T."/>
            <person name="Peeters S.H."/>
            <person name="Heuer A."/>
            <person name="Rast P."/>
            <person name="Oberbeckmann S."/>
            <person name="Bunk B."/>
            <person name="Jeske O."/>
            <person name="Meyerdierks A."/>
            <person name="Storesund J.E."/>
            <person name="Kallscheuer N."/>
            <person name="Luecker S."/>
            <person name="Lage O.M."/>
            <person name="Pohl T."/>
            <person name="Merkel B.J."/>
            <person name="Hornburger P."/>
            <person name="Mueller R.-W."/>
            <person name="Bruemmer F."/>
            <person name="Labrenz M."/>
            <person name="Spormann A.M."/>
            <person name="Op den Camp H."/>
            <person name="Overmann J."/>
            <person name="Amann R."/>
            <person name="Jetten M.S.M."/>
            <person name="Mascher T."/>
            <person name="Medema M.H."/>
            <person name="Devos D.P."/>
            <person name="Kaster A.-K."/>
            <person name="Ovreas L."/>
            <person name="Rohde M."/>
            <person name="Galperin M.Y."/>
            <person name="Jogler C."/>
        </authorList>
    </citation>
    <scope>NUCLEOTIDE SEQUENCE [LARGE SCALE GENOMIC DNA]</scope>
    <source>
        <strain evidence="2 3">V6</strain>
    </source>
</reference>
<name>A0A517W8Z5_9PLAN</name>
<keyword evidence="1" id="KW-0812">Transmembrane</keyword>
<organism evidence="2 3">
    <name type="scientific">Gimesia chilikensis</name>
    <dbReference type="NCBI Taxonomy" id="2605989"/>
    <lineage>
        <taxon>Bacteria</taxon>
        <taxon>Pseudomonadati</taxon>
        <taxon>Planctomycetota</taxon>
        <taxon>Planctomycetia</taxon>
        <taxon>Planctomycetales</taxon>
        <taxon>Planctomycetaceae</taxon>
        <taxon>Gimesia</taxon>
    </lineage>
</organism>
<evidence type="ECO:0000256" key="1">
    <source>
        <dbReference type="SAM" id="Phobius"/>
    </source>
</evidence>
<dbReference type="AlphaFoldDB" id="A0A517W8Z5"/>
<feature type="transmembrane region" description="Helical" evidence="1">
    <location>
        <begin position="7"/>
        <end position="25"/>
    </location>
</feature>